<dbReference type="InterPro" id="IPR004629">
    <property type="entry name" value="WecG_TagA_CpsF"/>
</dbReference>
<dbReference type="PANTHER" id="PTHR34136">
    <property type="match status" value="1"/>
</dbReference>
<evidence type="ECO:0000313" key="4">
    <source>
        <dbReference type="Proteomes" id="UP000757103"/>
    </source>
</evidence>
<comment type="caution">
    <text evidence="3">The sequence shown here is derived from an EMBL/GenBank/DDBJ whole genome shotgun (WGS) entry which is preliminary data.</text>
</comment>
<keyword evidence="2" id="KW-0808">Transferase</keyword>
<dbReference type="GO" id="GO:0016758">
    <property type="term" value="F:hexosyltransferase activity"/>
    <property type="evidence" value="ECO:0007669"/>
    <property type="project" value="TreeGrafter"/>
</dbReference>
<dbReference type="PANTHER" id="PTHR34136:SF1">
    <property type="entry name" value="UDP-N-ACETYL-D-MANNOSAMINURONIC ACID TRANSFERASE"/>
    <property type="match status" value="1"/>
</dbReference>
<sequence>MEKYFNIRYEFDKHAVFQTIDEALLLKKPGYICVSDGVILATVNRDPAYCQVVDGAMFSICDSGYVPLYLRWIYGIKRKQYCGSEIFMDIIHQQRYRMAFLGTTQPTLDGLKRNLSEIDPRIHDMWFYALPYKPVDEFDYQAIANMLDKDGAEIIWVALGAPKQEIFMSKLKPYLKRGVMIAVGAAFKFYSGTDVNRAPYWMVRAHMEFLYRIYCEPKKQLRRCWLIVESLPKLLFQEWNRKRRRKKLAGTAG</sequence>
<dbReference type="EMBL" id="DYUD01000023">
    <property type="protein sequence ID" value="HJG89228.1"/>
    <property type="molecule type" value="Genomic_DNA"/>
</dbReference>
<dbReference type="Pfam" id="PF03808">
    <property type="entry name" value="Glyco_tran_WecG"/>
    <property type="match status" value="1"/>
</dbReference>
<keyword evidence="1" id="KW-0328">Glycosyltransferase</keyword>
<reference evidence="3" key="1">
    <citation type="journal article" date="2021" name="PeerJ">
        <title>Extensive microbial diversity within the chicken gut microbiome revealed by metagenomics and culture.</title>
        <authorList>
            <person name="Gilroy R."/>
            <person name="Ravi A."/>
            <person name="Getino M."/>
            <person name="Pursley I."/>
            <person name="Horton D.L."/>
            <person name="Alikhan N.F."/>
            <person name="Baker D."/>
            <person name="Gharbi K."/>
            <person name="Hall N."/>
            <person name="Watson M."/>
            <person name="Adriaenssens E.M."/>
            <person name="Foster-Nyarko E."/>
            <person name="Jarju S."/>
            <person name="Secka A."/>
            <person name="Antonio M."/>
            <person name="Oren A."/>
            <person name="Chaudhuri R.R."/>
            <person name="La Ragione R."/>
            <person name="Hildebrand F."/>
            <person name="Pallen M.J."/>
        </authorList>
    </citation>
    <scope>NUCLEOTIDE SEQUENCE</scope>
    <source>
        <strain evidence="3">CHK121-7720</strain>
    </source>
</reference>
<dbReference type="RefSeq" id="WP_273306263.1">
    <property type="nucleotide sequence ID" value="NZ_DYUD01000023.1"/>
</dbReference>
<dbReference type="Proteomes" id="UP000757103">
    <property type="component" value="Unassembled WGS sequence"/>
</dbReference>
<dbReference type="AlphaFoldDB" id="A0A921SV31"/>
<accession>A0A921SV31</accession>
<proteinExistence type="predicted"/>
<protein>
    <submittedName>
        <fullName evidence="3">WecB/TagA/CpsF family glycosyltransferase</fullName>
    </submittedName>
</protein>
<organism evidence="3 4">
    <name type="scientific">Barnesiella viscericola</name>
    <dbReference type="NCBI Taxonomy" id="397865"/>
    <lineage>
        <taxon>Bacteria</taxon>
        <taxon>Pseudomonadati</taxon>
        <taxon>Bacteroidota</taxon>
        <taxon>Bacteroidia</taxon>
        <taxon>Bacteroidales</taxon>
        <taxon>Barnesiellaceae</taxon>
        <taxon>Barnesiella</taxon>
    </lineage>
</organism>
<name>A0A921SV31_9BACT</name>
<evidence type="ECO:0000256" key="1">
    <source>
        <dbReference type="ARBA" id="ARBA00022676"/>
    </source>
</evidence>
<evidence type="ECO:0000256" key="2">
    <source>
        <dbReference type="ARBA" id="ARBA00022679"/>
    </source>
</evidence>
<dbReference type="CDD" id="cd06533">
    <property type="entry name" value="Glyco_transf_WecG_TagA"/>
    <property type="match status" value="1"/>
</dbReference>
<gene>
    <name evidence="3" type="ORF">K8U91_07140</name>
</gene>
<reference evidence="3" key="2">
    <citation type="submission" date="2021-09" db="EMBL/GenBank/DDBJ databases">
        <authorList>
            <person name="Gilroy R."/>
        </authorList>
    </citation>
    <scope>NUCLEOTIDE SEQUENCE</scope>
    <source>
        <strain evidence="3">CHK121-7720</strain>
    </source>
</reference>
<dbReference type="NCBIfam" id="TIGR00696">
    <property type="entry name" value="wecG_tagA_cpsF"/>
    <property type="match status" value="1"/>
</dbReference>
<evidence type="ECO:0000313" key="3">
    <source>
        <dbReference type="EMBL" id="HJG89228.1"/>
    </source>
</evidence>